<evidence type="ECO:0000313" key="1">
    <source>
        <dbReference type="EMBL" id="KAB1989989.1"/>
    </source>
</evidence>
<dbReference type="AlphaFoldDB" id="A0A7J5DMR7"/>
<organism evidence="1 2">
    <name type="scientific">Streptomyces triticiradicis</name>
    <dbReference type="NCBI Taxonomy" id="2651189"/>
    <lineage>
        <taxon>Bacteria</taxon>
        <taxon>Bacillati</taxon>
        <taxon>Actinomycetota</taxon>
        <taxon>Actinomycetes</taxon>
        <taxon>Kitasatosporales</taxon>
        <taxon>Streptomycetaceae</taxon>
        <taxon>Streptomyces</taxon>
    </lineage>
</organism>
<evidence type="ECO:0000313" key="2">
    <source>
        <dbReference type="Proteomes" id="UP000442990"/>
    </source>
</evidence>
<keyword evidence="2" id="KW-1185">Reference proteome</keyword>
<proteinExistence type="predicted"/>
<reference evidence="1 2" key="1">
    <citation type="submission" date="2019-09" db="EMBL/GenBank/DDBJ databases">
        <title>Isolation and identification of active actinomycetes.</title>
        <authorList>
            <person name="Yu Z."/>
            <person name="Han C."/>
            <person name="Yu B."/>
        </authorList>
    </citation>
    <scope>NUCLEOTIDE SEQUENCE [LARGE SCALE GENOMIC DNA]</scope>
    <source>
        <strain evidence="1 2">NEAU-H2</strain>
    </source>
</reference>
<sequence>MIADAQFRAEMELCHAYGLPHSQFAGAGDGRWTALDRAKAMAYLMYQRNVCETCGTRAAEWDESQGGDRFAYVAEPYRCVGCEVIEMEREHIPDGPDARGLKIGLRPREAS</sequence>
<dbReference type="Proteomes" id="UP000442990">
    <property type="component" value="Unassembled WGS sequence"/>
</dbReference>
<name>A0A7J5DMR7_9ACTN</name>
<protein>
    <submittedName>
        <fullName evidence="1">Uncharacterized protein</fullName>
    </submittedName>
</protein>
<dbReference type="EMBL" id="WBKG01000003">
    <property type="protein sequence ID" value="KAB1989989.1"/>
    <property type="molecule type" value="Genomic_DNA"/>
</dbReference>
<comment type="caution">
    <text evidence="1">The sequence shown here is derived from an EMBL/GenBank/DDBJ whole genome shotgun (WGS) entry which is preliminary data.</text>
</comment>
<gene>
    <name evidence="1" type="ORF">F8144_05525</name>
</gene>
<accession>A0A7J5DMR7</accession>